<feature type="region of interest" description="Disordered" evidence="1">
    <location>
        <begin position="281"/>
        <end position="317"/>
    </location>
</feature>
<gene>
    <name evidence="3" type="ORF">K402DRAFT_417378</name>
</gene>
<dbReference type="EMBL" id="ML977141">
    <property type="protein sequence ID" value="KAF1990594.1"/>
    <property type="molecule type" value="Genomic_DNA"/>
</dbReference>
<evidence type="ECO:0000256" key="1">
    <source>
        <dbReference type="SAM" id="MobiDB-lite"/>
    </source>
</evidence>
<dbReference type="AlphaFoldDB" id="A0A6G1HC03"/>
<protein>
    <submittedName>
        <fullName evidence="3">Uncharacterized protein</fullName>
    </submittedName>
</protein>
<reference evidence="3" key="1">
    <citation type="journal article" date="2020" name="Stud. Mycol.">
        <title>101 Dothideomycetes genomes: a test case for predicting lifestyles and emergence of pathogens.</title>
        <authorList>
            <person name="Haridas S."/>
            <person name="Albert R."/>
            <person name="Binder M."/>
            <person name="Bloem J."/>
            <person name="Labutti K."/>
            <person name="Salamov A."/>
            <person name="Andreopoulos B."/>
            <person name="Baker S."/>
            <person name="Barry K."/>
            <person name="Bills G."/>
            <person name="Bluhm B."/>
            <person name="Cannon C."/>
            <person name="Castanera R."/>
            <person name="Culley D."/>
            <person name="Daum C."/>
            <person name="Ezra D."/>
            <person name="Gonzalez J."/>
            <person name="Henrissat B."/>
            <person name="Kuo A."/>
            <person name="Liang C."/>
            <person name="Lipzen A."/>
            <person name="Lutzoni F."/>
            <person name="Magnuson J."/>
            <person name="Mondo S."/>
            <person name="Nolan M."/>
            <person name="Ohm R."/>
            <person name="Pangilinan J."/>
            <person name="Park H.-J."/>
            <person name="Ramirez L."/>
            <person name="Alfaro M."/>
            <person name="Sun H."/>
            <person name="Tritt A."/>
            <person name="Yoshinaga Y."/>
            <person name="Zwiers L.-H."/>
            <person name="Turgeon B."/>
            <person name="Goodwin S."/>
            <person name="Spatafora J."/>
            <person name="Crous P."/>
            <person name="Grigoriev I."/>
        </authorList>
    </citation>
    <scope>NUCLEOTIDE SEQUENCE</scope>
    <source>
        <strain evidence="3">CBS 113979</strain>
    </source>
</reference>
<keyword evidence="4" id="KW-1185">Reference proteome</keyword>
<feature type="chain" id="PRO_5026358033" evidence="2">
    <location>
        <begin position="24"/>
        <end position="473"/>
    </location>
</feature>
<feature type="compositionally biased region" description="Basic and acidic residues" evidence="1">
    <location>
        <begin position="281"/>
        <end position="299"/>
    </location>
</feature>
<keyword evidence="2" id="KW-0732">Signal</keyword>
<organism evidence="3 4">
    <name type="scientific">Aulographum hederae CBS 113979</name>
    <dbReference type="NCBI Taxonomy" id="1176131"/>
    <lineage>
        <taxon>Eukaryota</taxon>
        <taxon>Fungi</taxon>
        <taxon>Dikarya</taxon>
        <taxon>Ascomycota</taxon>
        <taxon>Pezizomycotina</taxon>
        <taxon>Dothideomycetes</taxon>
        <taxon>Pleosporomycetidae</taxon>
        <taxon>Aulographales</taxon>
        <taxon>Aulographaceae</taxon>
    </lineage>
</organism>
<sequence>MYVSLTTAAMAVTSVLLFFTTTALPVAERAASATTAIATLLAQFRQISDEIAFVLERVPSVMSHTMGQQVYVRTIRNGTDAMDNFANDFVWDDSVPIPQYTCEDCQLDIPGNYSALDDVSQLGKVVMGMNDNLDNVYDRIVDLFETQLDGAKHSKGVWLKNNELVRRYKAAYEEMQKWIIWFQTDEPEDPSMSMTSKMYLIALPTPTTTESPRYTVQTLYSPEKLTEVFLSGLSSETTTVFATKTGTTTLPVEMVELEPETVTATVTKGTKSTKAADVVHEDRPALAARDKSKPRDSPSEHVVGTLDPNFDPNFDPEKDQAYGTYLHEAGKLNATKSLEENLEDLNIPITEDLRKFMEQIQPVEVFNLPKPSPTGHRGLLWKPRPSFKPLHPEAPDLPDVWTIKQDAAYRQYYLDVKNTGKIPDYSYENYLLDMNPKPTSSEPIKWSMTNTLAMPTNPYVDDGMPTGWYGIPP</sequence>
<feature type="signal peptide" evidence="2">
    <location>
        <begin position="1"/>
        <end position="23"/>
    </location>
</feature>
<evidence type="ECO:0000256" key="2">
    <source>
        <dbReference type="SAM" id="SignalP"/>
    </source>
</evidence>
<name>A0A6G1HC03_9PEZI</name>
<accession>A0A6G1HC03</accession>
<evidence type="ECO:0000313" key="4">
    <source>
        <dbReference type="Proteomes" id="UP000800041"/>
    </source>
</evidence>
<dbReference type="Proteomes" id="UP000800041">
    <property type="component" value="Unassembled WGS sequence"/>
</dbReference>
<evidence type="ECO:0000313" key="3">
    <source>
        <dbReference type="EMBL" id="KAF1990594.1"/>
    </source>
</evidence>
<proteinExistence type="predicted"/>